<organism evidence="1 2">
    <name type="scientific">Methylocucumis oryzae</name>
    <dbReference type="NCBI Taxonomy" id="1632867"/>
    <lineage>
        <taxon>Bacteria</taxon>
        <taxon>Pseudomonadati</taxon>
        <taxon>Pseudomonadota</taxon>
        <taxon>Gammaproteobacteria</taxon>
        <taxon>Methylococcales</taxon>
        <taxon>Methylococcaceae</taxon>
        <taxon>Methylocucumis</taxon>
    </lineage>
</organism>
<evidence type="ECO:0000313" key="2">
    <source>
        <dbReference type="Proteomes" id="UP000033684"/>
    </source>
</evidence>
<dbReference type="Proteomes" id="UP000033684">
    <property type="component" value="Unassembled WGS sequence"/>
</dbReference>
<keyword evidence="2" id="KW-1185">Reference proteome</keyword>
<gene>
    <name evidence="1" type="ORF">VZ94_21370</name>
</gene>
<evidence type="ECO:0000313" key="1">
    <source>
        <dbReference type="EMBL" id="KJV04992.1"/>
    </source>
</evidence>
<protein>
    <submittedName>
        <fullName evidence="1">Uncharacterized protein</fullName>
    </submittedName>
</protein>
<dbReference type="AlphaFoldDB" id="A0A0F3IE81"/>
<proteinExistence type="predicted"/>
<name>A0A0F3IE81_9GAMM</name>
<comment type="caution">
    <text evidence="1">The sequence shown here is derived from an EMBL/GenBank/DDBJ whole genome shotgun (WGS) entry which is preliminary data.</text>
</comment>
<dbReference type="EMBL" id="LAJX01000349">
    <property type="protein sequence ID" value="KJV04992.1"/>
    <property type="molecule type" value="Genomic_DNA"/>
</dbReference>
<accession>A0A0F3IE81</accession>
<reference evidence="2" key="1">
    <citation type="submission" date="2015-03" db="EMBL/GenBank/DDBJ databases">
        <title>Draft genome sequence of a novel methanotroph (Sn10-6) isolated from flooded ricefield rhizosphere in India.</title>
        <authorList>
            <person name="Pandit P.S."/>
            <person name="Pore S.D."/>
            <person name="Arora P."/>
            <person name="Kapse N.G."/>
            <person name="Dhakephalkar P.K."/>
            <person name="Rahalkar M.C."/>
        </authorList>
    </citation>
    <scope>NUCLEOTIDE SEQUENCE [LARGE SCALE GENOMIC DNA]</scope>
    <source>
        <strain evidence="2">Sn10-6</strain>
    </source>
</reference>
<sequence length="92" mass="10129">MSEKANFGRDPALRIFLILIAGLAVTLGFAHRAQGQSVDAFVEMMEGVKDFRRVSNNASSSAFRTNPYPPLQAVARSAMQPSIMRKRLENAC</sequence>
<reference evidence="1 2" key="2">
    <citation type="journal article" date="2016" name="Microb. Ecol.">
        <title>Genome Characteristics of a Novel Type I Methanotroph (Sn10-6) Isolated from a Flooded Indian Rice Field.</title>
        <authorList>
            <person name="Rahalkar M.C."/>
            <person name="Pandit P.S."/>
            <person name="Dhakephalkar P.K."/>
            <person name="Pore S."/>
            <person name="Arora P."/>
            <person name="Kapse N."/>
        </authorList>
    </citation>
    <scope>NUCLEOTIDE SEQUENCE [LARGE SCALE GENOMIC DNA]</scope>
    <source>
        <strain evidence="1 2">Sn10-6</strain>
    </source>
</reference>